<sequence length="94" mass="10250">MTAFIPPANSITLAFSITLGVGMFLLLRRYQFPVPPRGALIANVFGGIGALLPIALHNLHWVEDESGFLTATFFLGITGSLVAFNWRQSKSERS</sequence>
<evidence type="ECO:0000313" key="2">
    <source>
        <dbReference type="EMBL" id="MDR7132838.1"/>
    </source>
</evidence>
<name>A0ABU1W5H3_9GAMM</name>
<gene>
    <name evidence="2" type="ORF">J2X06_000022</name>
</gene>
<keyword evidence="1" id="KW-0472">Membrane</keyword>
<reference evidence="2 3" key="1">
    <citation type="submission" date="2023-07" db="EMBL/GenBank/DDBJ databases">
        <title>Sorghum-associated microbial communities from plants grown in Nebraska, USA.</title>
        <authorList>
            <person name="Schachtman D."/>
        </authorList>
    </citation>
    <scope>NUCLEOTIDE SEQUENCE [LARGE SCALE GENOMIC DNA]</scope>
    <source>
        <strain evidence="2 3">BE198</strain>
    </source>
</reference>
<dbReference type="EMBL" id="JAVDVY010000001">
    <property type="protein sequence ID" value="MDR7132838.1"/>
    <property type="molecule type" value="Genomic_DNA"/>
</dbReference>
<keyword evidence="3" id="KW-1185">Reference proteome</keyword>
<protein>
    <submittedName>
        <fullName evidence="2">Uncharacterized protein</fullName>
    </submittedName>
</protein>
<feature type="transmembrane region" description="Helical" evidence="1">
    <location>
        <begin position="68"/>
        <end position="86"/>
    </location>
</feature>
<dbReference type="Proteomes" id="UP001251524">
    <property type="component" value="Unassembled WGS sequence"/>
</dbReference>
<keyword evidence="1" id="KW-0812">Transmembrane</keyword>
<evidence type="ECO:0000313" key="3">
    <source>
        <dbReference type="Proteomes" id="UP001251524"/>
    </source>
</evidence>
<proteinExistence type="predicted"/>
<feature type="transmembrane region" description="Helical" evidence="1">
    <location>
        <begin position="6"/>
        <end position="27"/>
    </location>
</feature>
<organism evidence="2 3">
    <name type="scientific">Lysobacter niastensis</name>
    <dbReference type="NCBI Taxonomy" id="380629"/>
    <lineage>
        <taxon>Bacteria</taxon>
        <taxon>Pseudomonadati</taxon>
        <taxon>Pseudomonadota</taxon>
        <taxon>Gammaproteobacteria</taxon>
        <taxon>Lysobacterales</taxon>
        <taxon>Lysobacteraceae</taxon>
        <taxon>Lysobacter</taxon>
    </lineage>
</organism>
<keyword evidence="1" id="KW-1133">Transmembrane helix</keyword>
<evidence type="ECO:0000256" key="1">
    <source>
        <dbReference type="SAM" id="Phobius"/>
    </source>
</evidence>
<feature type="transmembrane region" description="Helical" evidence="1">
    <location>
        <begin position="39"/>
        <end position="56"/>
    </location>
</feature>
<comment type="caution">
    <text evidence="2">The sequence shown here is derived from an EMBL/GenBank/DDBJ whole genome shotgun (WGS) entry which is preliminary data.</text>
</comment>
<accession>A0ABU1W5H3</accession>